<dbReference type="Gene3D" id="1.10.630.10">
    <property type="entry name" value="Cytochrome P450"/>
    <property type="match status" value="1"/>
</dbReference>
<dbReference type="AlphaFoldDB" id="A0A1D2MBG5"/>
<evidence type="ECO:0000256" key="16">
    <source>
        <dbReference type="SAM" id="SignalP"/>
    </source>
</evidence>
<dbReference type="STRING" id="48709.A0A1D2MBG5"/>
<evidence type="ECO:0000256" key="8">
    <source>
        <dbReference type="ARBA" id="ARBA00022824"/>
    </source>
</evidence>
<dbReference type="Proteomes" id="UP000094527">
    <property type="component" value="Unassembled WGS sequence"/>
</dbReference>
<dbReference type="PANTHER" id="PTHR24300">
    <property type="entry name" value="CYTOCHROME P450 508A4-RELATED"/>
    <property type="match status" value="1"/>
</dbReference>
<keyword evidence="8" id="KW-0256">Endoplasmic reticulum</keyword>
<organism evidence="17 18">
    <name type="scientific">Orchesella cincta</name>
    <name type="common">Springtail</name>
    <name type="synonym">Podura cincta</name>
    <dbReference type="NCBI Taxonomy" id="48709"/>
    <lineage>
        <taxon>Eukaryota</taxon>
        <taxon>Metazoa</taxon>
        <taxon>Ecdysozoa</taxon>
        <taxon>Arthropoda</taxon>
        <taxon>Hexapoda</taxon>
        <taxon>Collembola</taxon>
        <taxon>Entomobryomorpha</taxon>
        <taxon>Entomobryoidea</taxon>
        <taxon>Orchesellidae</taxon>
        <taxon>Orchesellinae</taxon>
        <taxon>Orchesella</taxon>
    </lineage>
</organism>
<dbReference type="InterPro" id="IPR001128">
    <property type="entry name" value="Cyt_P450"/>
</dbReference>
<dbReference type="EMBL" id="LJIJ01002043">
    <property type="protein sequence ID" value="ODM90310.1"/>
    <property type="molecule type" value="Genomic_DNA"/>
</dbReference>
<evidence type="ECO:0000256" key="2">
    <source>
        <dbReference type="ARBA" id="ARBA00003690"/>
    </source>
</evidence>
<evidence type="ECO:0000256" key="15">
    <source>
        <dbReference type="RuleBase" id="RU000461"/>
    </source>
</evidence>
<dbReference type="OrthoDB" id="1055148at2759"/>
<evidence type="ECO:0000256" key="4">
    <source>
        <dbReference type="ARBA" id="ARBA00004406"/>
    </source>
</evidence>
<dbReference type="InterPro" id="IPR050182">
    <property type="entry name" value="Cytochrome_P450_fam2"/>
</dbReference>
<proteinExistence type="inferred from homology"/>
<keyword evidence="13" id="KW-0472">Membrane</keyword>
<keyword evidence="6 14" id="KW-0349">Heme</keyword>
<dbReference type="GO" id="GO:0005789">
    <property type="term" value="C:endoplasmic reticulum membrane"/>
    <property type="evidence" value="ECO:0007669"/>
    <property type="project" value="UniProtKB-SubCell"/>
</dbReference>
<evidence type="ECO:0000256" key="11">
    <source>
        <dbReference type="ARBA" id="ARBA00023004"/>
    </source>
</evidence>
<feature type="binding site" description="axial binding residue" evidence="14">
    <location>
        <position position="437"/>
    </location>
    <ligand>
        <name>heme</name>
        <dbReference type="ChEBI" id="CHEBI:30413"/>
    </ligand>
    <ligandPart>
        <name>Fe</name>
        <dbReference type="ChEBI" id="CHEBI:18248"/>
    </ligandPart>
</feature>
<evidence type="ECO:0000256" key="12">
    <source>
        <dbReference type="ARBA" id="ARBA00023033"/>
    </source>
</evidence>
<name>A0A1D2MBG5_ORCCI</name>
<keyword evidence="18" id="KW-1185">Reference proteome</keyword>
<dbReference type="InterPro" id="IPR002401">
    <property type="entry name" value="Cyt_P450_E_grp-I"/>
</dbReference>
<keyword evidence="7 14" id="KW-0479">Metal-binding</keyword>
<evidence type="ECO:0000256" key="7">
    <source>
        <dbReference type="ARBA" id="ARBA00022723"/>
    </source>
</evidence>
<comment type="caution">
    <text evidence="17">The sequence shown here is derived from an EMBL/GenBank/DDBJ whole genome shotgun (WGS) entry which is preliminary data.</text>
</comment>
<evidence type="ECO:0000256" key="14">
    <source>
        <dbReference type="PIRSR" id="PIRSR602401-1"/>
    </source>
</evidence>
<dbReference type="GO" id="GO:0005506">
    <property type="term" value="F:iron ion binding"/>
    <property type="evidence" value="ECO:0007669"/>
    <property type="project" value="InterPro"/>
</dbReference>
<dbReference type="InterPro" id="IPR017972">
    <property type="entry name" value="Cyt_P450_CS"/>
</dbReference>
<comment type="similarity">
    <text evidence="5 15">Belongs to the cytochrome P450 family.</text>
</comment>
<gene>
    <name evidence="17" type="ORF">Ocin01_16370</name>
</gene>
<keyword evidence="11 14" id="KW-0408">Iron</keyword>
<dbReference type="GO" id="GO:0020037">
    <property type="term" value="F:heme binding"/>
    <property type="evidence" value="ECO:0007669"/>
    <property type="project" value="InterPro"/>
</dbReference>
<dbReference type="Pfam" id="PF00067">
    <property type="entry name" value="p450"/>
    <property type="match status" value="1"/>
</dbReference>
<accession>A0A1D2MBG5</accession>
<dbReference type="GO" id="GO:0006805">
    <property type="term" value="P:xenobiotic metabolic process"/>
    <property type="evidence" value="ECO:0007669"/>
    <property type="project" value="TreeGrafter"/>
</dbReference>
<dbReference type="SUPFAM" id="SSF48264">
    <property type="entry name" value="Cytochrome P450"/>
    <property type="match status" value="1"/>
</dbReference>
<evidence type="ECO:0000256" key="10">
    <source>
        <dbReference type="ARBA" id="ARBA00023002"/>
    </source>
</evidence>
<keyword evidence="9" id="KW-0492">Microsome</keyword>
<comment type="cofactor">
    <cofactor evidence="1 14">
        <name>heme</name>
        <dbReference type="ChEBI" id="CHEBI:30413"/>
    </cofactor>
</comment>
<comment type="subcellular location">
    <subcellularLocation>
        <location evidence="4">Endoplasmic reticulum membrane</location>
        <topology evidence="4">Peripheral membrane protein</topology>
    </subcellularLocation>
    <subcellularLocation>
        <location evidence="3">Microsome membrane</location>
        <topology evidence="3">Peripheral membrane protein</topology>
    </subcellularLocation>
</comment>
<evidence type="ECO:0000256" key="1">
    <source>
        <dbReference type="ARBA" id="ARBA00001971"/>
    </source>
</evidence>
<dbReference type="FunFam" id="1.10.630.10:FF:000238">
    <property type="entry name" value="Cytochrome P450 2A6"/>
    <property type="match status" value="1"/>
</dbReference>
<protein>
    <submittedName>
        <fullName evidence="17">Farnesoate epoxidase</fullName>
    </submittedName>
</protein>
<keyword evidence="10 15" id="KW-0560">Oxidoreductase</keyword>
<comment type="function">
    <text evidence="2">May be involved in the metabolism of insect hormones and in the breakdown of synthetic insecticides.</text>
</comment>
<evidence type="ECO:0000256" key="3">
    <source>
        <dbReference type="ARBA" id="ARBA00004174"/>
    </source>
</evidence>
<evidence type="ECO:0000256" key="6">
    <source>
        <dbReference type="ARBA" id="ARBA00022617"/>
    </source>
</evidence>
<feature type="chain" id="PRO_5008903760" evidence="16">
    <location>
        <begin position="18"/>
        <end position="492"/>
    </location>
</feature>
<dbReference type="PANTHER" id="PTHR24300:SF375">
    <property type="entry name" value="CYTOCHROME P450 FAMILY"/>
    <property type="match status" value="1"/>
</dbReference>
<feature type="signal peptide" evidence="16">
    <location>
        <begin position="1"/>
        <end position="17"/>
    </location>
</feature>
<dbReference type="GO" id="GO:0016712">
    <property type="term" value="F:oxidoreductase activity, acting on paired donors, with incorporation or reduction of molecular oxygen, reduced flavin or flavoprotein as one donor, and incorporation of one atom of oxygen"/>
    <property type="evidence" value="ECO:0007669"/>
    <property type="project" value="TreeGrafter"/>
</dbReference>
<reference evidence="17 18" key="1">
    <citation type="journal article" date="2016" name="Genome Biol. Evol.">
        <title>Gene Family Evolution Reflects Adaptation to Soil Environmental Stressors in the Genome of the Collembolan Orchesella cincta.</title>
        <authorList>
            <person name="Faddeeva-Vakhrusheva A."/>
            <person name="Derks M.F."/>
            <person name="Anvar S.Y."/>
            <person name="Agamennone V."/>
            <person name="Suring W."/>
            <person name="Smit S."/>
            <person name="van Straalen N.M."/>
            <person name="Roelofs D."/>
        </authorList>
    </citation>
    <scope>NUCLEOTIDE SEQUENCE [LARGE SCALE GENOMIC DNA]</scope>
    <source>
        <tissue evidence="17">Mixed pool</tissue>
    </source>
</reference>
<dbReference type="PROSITE" id="PS00086">
    <property type="entry name" value="CYTOCHROME_P450"/>
    <property type="match status" value="1"/>
</dbReference>
<keyword evidence="12 15" id="KW-0503">Monooxygenase</keyword>
<dbReference type="PRINTS" id="PR00463">
    <property type="entry name" value="EP450I"/>
</dbReference>
<sequence length="492" mass="56142">MILEFILVLVTFSLLACLSFRKRGKLPPGPTPLPWIGNIHQIFGENVHLKFSKWSKEYGRLYTVQLGNRKALVISDPALRNLFNIPASLGRYKTELFNVIARGPYGVVNTEGKLWSEQKNFCAKTLKSFGLGGSRTSLEPIVLKEIDDCLNDLHNELESSENGVASVLSYIKRYNCNIMWKIISSGENECDNRASALSRDYLEAMARAVTTGLAFVPLLKYVAPEWSGYNSLKRAADNVHVLVTEQFNERKKNFVQGTAKDILDAYVEKLGSCDDTMSTFYGDYGLKNGISAMLELVVASGETTPQTINWLMLYLAHHQPMQQKLCEEIDRVIGKERTPSLLDRQNMPYYEAVLQESLRLSAMVWMSIPHELMEDIEFEGYSLPKGLILLPNLYYMHHDPEIWGDPQNFRPERFIGDDGKFIRNDVMMPFGCGRRLCFGEGLARDMMFLFIVRFFQAAKIYPETPDTQPDFRAQFGFLLNAQPFKVAVKWRK</sequence>
<evidence type="ECO:0000256" key="9">
    <source>
        <dbReference type="ARBA" id="ARBA00022848"/>
    </source>
</evidence>
<evidence type="ECO:0000256" key="13">
    <source>
        <dbReference type="ARBA" id="ARBA00023136"/>
    </source>
</evidence>
<evidence type="ECO:0000313" key="18">
    <source>
        <dbReference type="Proteomes" id="UP000094527"/>
    </source>
</evidence>
<dbReference type="GO" id="GO:0006082">
    <property type="term" value="P:organic acid metabolic process"/>
    <property type="evidence" value="ECO:0007669"/>
    <property type="project" value="TreeGrafter"/>
</dbReference>
<evidence type="ECO:0000313" key="17">
    <source>
        <dbReference type="EMBL" id="ODM90310.1"/>
    </source>
</evidence>
<keyword evidence="16" id="KW-0732">Signal</keyword>
<dbReference type="InterPro" id="IPR036396">
    <property type="entry name" value="Cyt_P450_sf"/>
</dbReference>
<evidence type="ECO:0000256" key="5">
    <source>
        <dbReference type="ARBA" id="ARBA00010617"/>
    </source>
</evidence>
<dbReference type="PRINTS" id="PR00385">
    <property type="entry name" value="P450"/>
</dbReference>